<reference evidence="2" key="1">
    <citation type="submission" date="2022-10" db="EMBL/GenBank/DDBJ databases">
        <title>Genome assembly of Pristionchus species.</title>
        <authorList>
            <person name="Yoshida K."/>
            <person name="Sommer R.J."/>
        </authorList>
    </citation>
    <scope>NUCLEOTIDE SEQUENCE [LARGE SCALE GENOMIC DNA]</scope>
    <source>
        <strain evidence="2">RS5460</strain>
    </source>
</reference>
<dbReference type="Proteomes" id="UP001328107">
    <property type="component" value="Unassembled WGS sequence"/>
</dbReference>
<feature type="non-terminal residue" evidence="1">
    <location>
        <position position="1"/>
    </location>
</feature>
<proteinExistence type="predicted"/>
<dbReference type="EMBL" id="BTRK01000005">
    <property type="protein sequence ID" value="GMR51836.1"/>
    <property type="molecule type" value="Genomic_DNA"/>
</dbReference>
<accession>A0AAN5CW86</accession>
<dbReference type="AlphaFoldDB" id="A0AAN5CW86"/>
<evidence type="ECO:0000313" key="2">
    <source>
        <dbReference type="Proteomes" id="UP001328107"/>
    </source>
</evidence>
<evidence type="ECO:0000313" key="1">
    <source>
        <dbReference type="EMBL" id="GMR51836.1"/>
    </source>
</evidence>
<sequence>RPDFVHSSSGRNLVLIVERADSTKWHIFHMRTLSFLTTFETAQLGRSFDFSLSEMLSDNHLLFWKRGEGRIAIVHTPRRYFAESAVTIYEIDLAIYWVAYCKDFVYFGGHEVKQFRPKDSHYSTRDIVRIWISRESEPLQLSARSFAAVSPAIKKDAQLNGSQWGLRIS</sequence>
<keyword evidence="2" id="KW-1185">Reference proteome</keyword>
<protein>
    <submittedName>
        <fullName evidence="1">Uncharacterized protein</fullName>
    </submittedName>
</protein>
<gene>
    <name evidence="1" type="ORF">PMAYCL1PPCAC_22031</name>
</gene>
<organism evidence="1 2">
    <name type="scientific">Pristionchus mayeri</name>
    <dbReference type="NCBI Taxonomy" id="1317129"/>
    <lineage>
        <taxon>Eukaryota</taxon>
        <taxon>Metazoa</taxon>
        <taxon>Ecdysozoa</taxon>
        <taxon>Nematoda</taxon>
        <taxon>Chromadorea</taxon>
        <taxon>Rhabditida</taxon>
        <taxon>Rhabditina</taxon>
        <taxon>Diplogasteromorpha</taxon>
        <taxon>Diplogasteroidea</taxon>
        <taxon>Neodiplogasteridae</taxon>
        <taxon>Pristionchus</taxon>
    </lineage>
</organism>
<name>A0AAN5CW86_9BILA</name>
<comment type="caution">
    <text evidence="1">The sequence shown here is derived from an EMBL/GenBank/DDBJ whole genome shotgun (WGS) entry which is preliminary data.</text>
</comment>